<evidence type="ECO:0000259" key="14">
    <source>
        <dbReference type="PROSITE" id="PS51533"/>
    </source>
</evidence>
<evidence type="ECO:0000313" key="15">
    <source>
        <dbReference type="Ensembl" id="ENSOTSP00005065688.2"/>
    </source>
</evidence>
<evidence type="ECO:0000259" key="13">
    <source>
        <dbReference type="PROSITE" id="PS50812"/>
    </source>
</evidence>
<dbReference type="Gene3D" id="3.40.50.150">
    <property type="entry name" value="Vaccinia Virus protein VP39"/>
    <property type="match status" value="2"/>
</dbReference>
<keyword evidence="6 12" id="KW-0949">S-adenosyl-L-methionine</keyword>
<evidence type="ECO:0000256" key="4">
    <source>
        <dbReference type="ARBA" id="ARBA00022603"/>
    </source>
</evidence>
<evidence type="ECO:0000256" key="8">
    <source>
        <dbReference type="ARBA" id="ARBA00022771"/>
    </source>
</evidence>
<dbReference type="Pfam" id="PF00855">
    <property type="entry name" value="PWWP"/>
    <property type="match status" value="1"/>
</dbReference>
<dbReference type="PROSITE" id="PS50812">
    <property type="entry name" value="PWWP"/>
    <property type="match status" value="1"/>
</dbReference>
<dbReference type="InterPro" id="IPR029063">
    <property type="entry name" value="SAM-dependent_MTases_sf"/>
</dbReference>
<accession>A0A8C8HJS2</accession>
<gene>
    <name evidence="15" type="primary">LOC112261530</name>
</gene>
<evidence type="ECO:0000313" key="16">
    <source>
        <dbReference type="Proteomes" id="UP000694402"/>
    </source>
</evidence>
<dbReference type="EC" id="2.1.1.37" evidence="2"/>
<proteinExistence type="inferred from homology"/>
<dbReference type="FunFam" id="3.40.50.150:FF:000008">
    <property type="entry name" value="DNA (Cytosine-5)-methyltransferase 3A isoform X1"/>
    <property type="match status" value="1"/>
</dbReference>
<evidence type="ECO:0000256" key="11">
    <source>
        <dbReference type="ARBA" id="ARBA00023242"/>
    </source>
</evidence>
<keyword evidence="3" id="KW-0678">Repressor</keyword>
<dbReference type="GO" id="GO:0005737">
    <property type="term" value="C:cytoplasm"/>
    <property type="evidence" value="ECO:0007669"/>
    <property type="project" value="TreeGrafter"/>
</dbReference>
<comment type="subcellular location">
    <subcellularLocation>
        <location evidence="1">Nucleus</location>
    </subcellularLocation>
</comment>
<dbReference type="Pfam" id="PF21255">
    <property type="entry name" value="DNMT3_ADD_GATA1-like"/>
    <property type="match status" value="1"/>
</dbReference>
<dbReference type="SUPFAM" id="SSF63748">
    <property type="entry name" value="Tudor/PWWP/MBT"/>
    <property type="match status" value="1"/>
</dbReference>
<dbReference type="PANTHER" id="PTHR23068:SF10">
    <property type="entry name" value="DNA (CYTOSINE-5)-METHYLTRANSFERASE 3A"/>
    <property type="match status" value="1"/>
</dbReference>
<evidence type="ECO:0000256" key="3">
    <source>
        <dbReference type="ARBA" id="ARBA00022491"/>
    </source>
</evidence>
<dbReference type="PROSITE" id="PS51533">
    <property type="entry name" value="ADD"/>
    <property type="match status" value="1"/>
</dbReference>
<dbReference type="Ensembl" id="ENSOTST00005071356.2">
    <property type="protein sequence ID" value="ENSOTSP00005065688.2"/>
    <property type="gene ID" value="ENSOTSG00005024756.2"/>
</dbReference>
<name>A0A8C8HJS2_ONCTS</name>
<keyword evidence="16" id="KW-1185">Reference proteome</keyword>
<keyword evidence="10" id="KW-0238">DNA-binding</keyword>
<dbReference type="Proteomes" id="UP000694402">
    <property type="component" value="Unassembled WGS sequence"/>
</dbReference>
<dbReference type="Pfam" id="PF00145">
    <property type="entry name" value="DNA_methylase"/>
    <property type="match status" value="1"/>
</dbReference>
<dbReference type="PROSITE" id="PS51679">
    <property type="entry name" value="SAM_MT_C5"/>
    <property type="match status" value="1"/>
</dbReference>
<dbReference type="GO" id="GO:0008270">
    <property type="term" value="F:zinc ion binding"/>
    <property type="evidence" value="ECO:0007669"/>
    <property type="project" value="UniProtKB-KW"/>
</dbReference>
<keyword evidence="8" id="KW-0863">Zinc-finger</keyword>
<dbReference type="InterPro" id="IPR025766">
    <property type="entry name" value="ADD"/>
</dbReference>
<evidence type="ECO:0000256" key="1">
    <source>
        <dbReference type="ARBA" id="ARBA00004123"/>
    </source>
</evidence>
<dbReference type="PROSITE" id="PS00094">
    <property type="entry name" value="C5_MTASE_1"/>
    <property type="match status" value="1"/>
</dbReference>
<protein>
    <recommendedName>
        <fullName evidence="2">DNA (cytosine-5-)-methyltransferase</fullName>
        <ecNumber evidence="2">2.1.1.37</ecNumber>
    </recommendedName>
</protein>
<dbReference type="Gene3D" id="2.30.30.140">
    <property type="match status" value="1"/>
</dbReference>
<evidence type="ECO:0000256" key="10">
    <source>
        <dbReference type="ARBA" id="ARBA00023125"/>
    </source>
</evidence>
<keyword evidence="9" id="KW-0862">Zinc</keyword>
<evidence type="ECO:0000256" key="12">
    <source>
        <dbReference type="PROSITE-ProRule" id="PRU01016"/>
    </source>
</evidence>
<dbReference type="SMART" id="SM00293">
    <property type="entry name" value="PWWP"/>
    <property type="match status" value="1"/>
</dbReference>
<dbReference type="AlphaFoldDB" id="A0A8C8HJS2"/>
<dbReference type="PANTHER" id="PTHR23068">
    <property type="entry name" value="DNA CYTOSINE-5- -METHYLTRANSFERASE 3-RELATED"/>
    <property type="match status" value="1"/>
</dbReference>
<organism evidence="15 16">
    <name type="scientific">Oncorhynchus tshawytscha</name>
    <name type="common">Chinook salmon</name>
    <name type="synonym">Salmo tshawytscha</name>
    <dbReference type="NCBI Taxonomy" id="74940"/>
    <lineage>
        <taxon>Eukaryota</taxon>
        <taxon>Metazoa</taxon>
        <taxon>Chordata</taxon>
        <taxon>Craniata</taxon>
        <taxon>Vertebrata</taxon>
        <taxon>Euteleostomi</taxon>
        <taxon>Actinopterygii</taxon>
        <taxon>Neopterygii</taxon>
        <taxon>Teleostei</taxon>
        <taxon>Protacanthopterygii</taxon>
        <taxon>Salmoniformes</taxon>
        <taxon>Salmonidae</taxon>
        <taxon>Salmoninae</taxon>
        <taxon>Oncorhynchus</taxon>
    </lineage>
</organism>
<keyword evidence="7" id="KW-0479">Metal-binding</keyword>
<evidence type="ECO:0000256" key="5">
    <source>
        <dbReference type="ARBA" id="ARBA00022679"/>
    </source>
</evidence>
<dbReference type="InterPro" id="IPR049554">
    <property type="entry name" value="DNMT3_ADD_PHD"/>
</dbReference>
<dbReference type="SUPFAM" id="SSF53335">
    <property type="entry name" value="S-adenosyl-L-methionine-dependent methyltransferases"/>
    <property type="match status" value="1"/>
</dbReference>
<dbReference type="InterPro" id="IPR050390">
    <property type="entry name" value="C5-Methyltransferase"/>
</dbReference>
<dbReference type="FunFam" id="3.40.50.150:FF:000011">
    <property type="entry name" value="DNA methyltransferase 3 alpha"/>
    <property type="match status" value="1"/>
</dbReference>
<feature type="domain" description="PHD-type" evidence="14">
    <location>
        <begin position="266"/>
        <end position="402"/>
    </location>
</feature>
<dbReference type="Gene3D" id="1.10.720.50">
    <property type="entry name" value="PWWP, helical domain"/>
    <property type="match status" value="1"/>
</dbReference>
<dbReference type="GO" id="GO:0005634">
    <property type="term" value="C:nucleus"/>
    <property type="evidence" value="ECO:0007669"/>
    <property type="project" value="UniProtKB-SubCell"/>
</dbReference>
<reference evidence="15" key="1">
    <citation type="submission" date="2025-08" db="UniProtKB">
        <authorList>
            <consortium name="Ensembl"/>
        </authorList>
    </citation>
    <scope>IDENTIFICATION</scope>
</reference>
<dbReference type="GO" id="GO:0003886">
    <property type="term" value="F:DNA (cytosine-5-)-methyltransferase activity"/>
    <property type="evidence" value="ECO:0007669"/>
    <property type="project" value="UniProtKB-EC"/>
</dbReference>
<feature type="domain" description="PWWP" evidence="13">
    <location>
        <begin position="98"/>
        <end position="143"/>
    </location>
</feature>
<dbReference type="InterPro" id="IPR000313">
    <property type="entry name" value="PWWP_dom"/>
</dbReference>
<dbReference type="GeneTree" id="ENSGT00940000155459"/>
<evidence type="ECO:0000256" key="6">
    <source>
        <dbReference type="ARBA" id="ARBA00022691"/>
    </source>
</evidence>
<keyword evidence="11" id="KW-0539">Nucleus</keyword>
<dbReference type="InterPro" id="IPR001525">
    <property type="entry name" value="C5_MeTfrase"/>
</dbReference>
<comment type="similarity">
    <text evidence="12">Belongs to the class I-like SAM-binding methyltransferase superfamily. C5-methyltransferase family.</text>
</comment>
<evidence type="ECO:0000256" key="7">
    <source>
        <dbReference type="ARBA" id="ARBA00022723"/>
    </source>
</evidence>
<feature type="active site" evidence="12">
    <location>
        <position position="498"/>
    </location>
</feature>
<keyword evidence="5 12" id="KW-0808">Transferase</keyword>
<keyword evidence="4 12" id="KW-0489">Methyltransferase</keyword>
<evidence type="ECO:0000256" key="2">
    <source>
        <dbReference type="ARBA" id="ARBA00011975"/>
    </source>
</evidence>
<dbReference type="GO" id="GO:0032259">
    <property type="term" value="P:methylation"/>
    <property type="evidence" value="ECO:0007669"/>
    <property type="project" value="UniProtKB-KW"/>
</dbReference>
<sequence length="700" mass="79896">MLQRWLSFWKLLPFPQSKSGALSECPFGFWLGGQLLGRVLVVPNFIHLRMMEATVFLGTFIAAEIFWYPSSDLSLDTILSRCSTDNSLDLMDGRGFSIGELVWGKLRGFSWWPGRIVSWWMTGRSRAAEGTRWVMWFGDGKFSVPIMSELTVHTGDERMTTMTGHVPLQVASTRAGKAFIACPESDETDTSKSVDLQSKQMIDWAKTGFQPTGPKGLEPPEGKFKFHVYLPFNFWRPHDSLFFSSVKSSLLPKHKHVLSSVFRIVTCCSVNNNWRIVDCTCGFNFLERHDKSQSSNHFSTAVSQNCFLECAYQYDDDGYQSYCTICCGGREVLMCGNNNCCRCFCVECVDLLVGPGAAQIAIKEDPWSCYMCEKGQKGVFGLLERRTDWPCRLQHFFANNHDQDFEPPKLYPPVMAEKRQPIRVLSLFDGIATGLLVLKELGIQVERYVASEVCEDSVTVGIVRHQGRIMYVGDVRNVTRKHLHEWGPFDLVIGGSPCNDLSIVNPARKGLYEGTGRLFFEFYRLLHEARPKEGDNRPFFWLFENVVAMGVSDKRDISRFLECNPVMIDAKEVSAAHRARYFWGNLPGMNRPLTAMCTDRLDLQECLEHGRTAKFGKVRTITTRSNSIKQGKDQHFPVFMNEKEDILWCTEMERVFGFPVHYTDVSNMSRLARQRLLGRSWSVPVIRHLFAPLKEYFACV</sequence>
<dbReference type="InterPro" id="IPR018117">
    <property type="entry name" value="C5_DNA_meth_AS"/>
</dbReference>
<evidence type="ECO:0000256" key="9">
    <source>
        <dbReference type="ARBA" id="ARBA00022833"/>
    </source>
</evidence>
<reference evidence="15" key="2">
    <citation type="submission" date="2025-09" db="UniProtKB">
        <authorList>
            <consortium name="Ensembl"/>
        </authorList>
    </citation>
    <scope>IDENTIFICATION</scope>
</reference>
<dbReference type="GO" id="GO:0045892">
    <property type="term" value="P:negative regulation of DNA-templated transcription"/>
    <property type="evidence" value="ECO:0007669"/>
    <property type="project" value="TreeGrafter"/>
</dbReference>
<dbReference type="GO" id="GO:0003677">
    <property type="term" value="F:DNA binding"/>
    <property type="evidence" value="ECO:0007669"/>
    <property type="project" value="UniProtKB-KW"/>
</dbReference>